<evidence type="ECO:0000256" key="7">
    <source>
        <dbReference type="HAMAP-Rule" id="MF_00607"/>
    </source>
</evidence>
<evidence type="ECO:0000256" key="6">
    <source>
        <dbReference type="ARBA" id="ARBA00022884"/>
    </source>
</evidence>
<comment type="catalytic activity">
    <reaction evidence="7">
        <text>adenosine(1518)/adenosine(1519) in 16S rRNA + 4 S-adenosyl-L-methionine = N(6)-dimethyladenosine(1518)/N(6)-dimethyladenosine(1519) in 16S rRNA + 4 S-adenosyl-L-homocysteine + 4 H(+)</text>
        <dbReference type="Rhea" id="RHEA:19609"/>
        <dbReference type="Rhea" id="RHEA-COMP:10232"/>
        <dbReference type="Rhea" id="RHEA-COMP:10233"/>
        <dbReference type="ChEBI" id="CHEBI:15378"/>
        <dbReference type="ChEBI" id="CHEBI:57856"/>
        <dbReference type="ChEBI" id="CHEBI:59789"/>
        <dbReference type="ChEBI" id="CHEBI:74411"/>
        <dbReference type="ChEBI" id="CHEBI:74493"/>
        <dbReference type="EC" id="2.1.1.182"/>
    </reaction>
</comment>
<dbReference type="SUPFAM" id="SSF53335">
    <property type="entry name" value="S-adenosyl-L-methionine-dependent methyltransferases"/>
    <property type="match status" value="1"/>
</dbReference>
<feature type="binding site" evidence="7 8">
    <location>
        <position position="13"/>
    </location>
    <ligand>
        <name>S-adenosyl-L-methionine</name>
        <dbReference type="ChEBI" id="CHEBI:59789"/>
    </ligand>
</feature>
<evidence type="ECO:0000256" key="1">
    <source>
        <dbReference type="ARBA" id="ARBA00022490"/>
    </source>
</evidence>
<dbReference type="HAMAP" id="MF_00607">
    <property type="entry name" value="16SrRNA_methyltr_A"/>
    <property type="match status" value="1"/>
</dbReference>
<evidence type="ECO:0000313" key="10">
    <source>
        <dbReference type="EMBL" id="ROR34669.1"/>
    </source>
</evidence>
<feature type="binding site" evidence="7 8">
    <location>
        <position position="103"/>
    </location>
    <ligand>
        <name>S-adenosyl-L-methionine</name>
        <dbReference type="ChEBI" id="CHEBI:59789"/>
    </ligand>
</feature>
<dbReference type="InterPro" id="IPR001737">
    <property type="entry name" value="KsgA/Erm"/>
</dbReference>
<comment type="subcellular location">
    <subcellularLocation>
        <location evidence="7">Cytoplasm</location>
    </subcellularLocation>
</comment>
<feature type="binding site" evidence="7 8">
    <location>
        <position position="38"/>
    </location>
    <ligand>
        <name>S-adenosyl-L-methionine</name>
        <dbReference type="ChEBI" id="CHEBI:59789"/>
    </ligand>
</feature>
<comment type="similarity">
    <text evidence="7">Belongs to the class I-like SAM-binding methyltransferase superfamily. rRNA adenine N(6)-methyltransferase family. RsmA subfamily.</text>
</comment>
<dbReference type="InterPro" id="IPR020596">
    <property type="entry name" value="rRNA_Ade_Mease_Trfase_CS"/>
</dbReference>
<dbReference type="RefSeq" id="WP_123400036.1">
    <property type="nucleotide sequence ID" value="NZ_RJVI01000001.1"/>
</dbReference>
<feature type="binding site" evidence="7 8">
    <location>
        <position position="11"/>
    </location>
    <ligand>
        <name>S-adenosyl-L-methionine</name>
        <dbReference type="ChEBI" id="CHEBI:59789"/>
    </ligand>
</feature>
<evidence type="ECO:0000256" key="8">
    <source>
        <dbReference type="PROSITE-ProRule" id="PRU01026"/>
    </source>
</evidence>
<dbReference type="AlphaFoldDB" id="A0A3N1Y763"/>
<dbReference type="Gene3D" id="3.40.50.150">
    <property type="entry name" value="Vaccinia Virus protein VP39"/>
    <property type="match status" value="1"/>
</dbReference>
<dbReference type="GO" id="GO:0003723">
    <property type="term" value="F:RNA binding"/>
    <property type="evidence" value="ECO:0007669"/>
    <property type="project" value="UniProtKB-UniRule"/>
</dbReference>
<comment type="caution">
    <text evidence="10">The sequence shown here is derived from an EMBL/GenBank/DDBJ whole genome shotgun (WGS) entry which is preliminary data.</text>
</comment>
<comment type="function">
    <text evidence="7">Specifically dimethylates two adjacent adenosines (A1518 and A1519) in the loop of a conserved hairpin near the 3'-end of 16S rRNA in the 30S particle. May play a critical role in biogenesis of 30S subunits.</text>
</comment>
<proteinExistence type="inferred from homology"/>
<dbReference type="PANTHER" id="PTHR11727">
    <property type="entry name" value="DIMETHYLADENOSINE TRANSFERASE"/>
    <property type="match status" value="1"/>
</dbReference>
<feature type="binding site" evidence="7 8">
    <location>
        <position position="59"/>
    </location>
    <ligand>
        <name>S-adenosyl-L-methionine</name>
        <dbReference type="ChEBI" id="CHEBI:59789"/>
    </ligand>
</feature>
<reference evidence="10 11" key="1">
    <citation type="submission" date="2018-11" db="EMBL/GenBank/DDBJ databases">
        <title>Genomic Encyclopedia of Type Strains, Phase IV (KMG-IV): sequencing the most valuable type-strain genomes for metagenomic binning, comparative biology and taxonomic classification.</title>
        <authorList>
            <person name="Goeker M."/>
        </authorList>
    </citation>
    <scope>NUCLEOTIDE SEQUENCE [LARGE SCALE GENOMIC DNA]</scope>
    <source>
        <strain evidence="10 11">DSM 100275</strain>
    </source>
</reference>
<evidence type="ECO:0000256" key="2">
    <source>
        <dbReference type="ARBA" id="ARBA00022552"/>
    </source>
</evidence>
<name>A0A3N1Y763_9GAMM</name>
<keyword evidence="4 7" id="KW-0808">Transferase</keyword>
<dbReference type="EC" id="2.1.1.182" evidence="7"/>
<dbReference type="PANTHER" id="PTHR11727:SF7">
    <property type="entry name" value="DIMETHYLADENOSINE TRANSFERASE-RELATED"/>
    <property type="match status" value="1"/>
</dbReference>
<feature type="domain" description="Ribosomal RNA adenine methylase transferase N-terminal" evidence="9">
    <location>
        <begin position="18"/>
        <end position="188"/>
    </location>
</feature>
<evidence type="ECO:0000256" key="5">
    <source>
        <dbReference type="ARBA" id="ARBA00022691"/>
    </source>
</evidence>
<dbReference type="InterPro" id="IPR029063">
    <property type="entry name" value="SAM-dependent_MTases_sf"/>
</dbReference>
<keyword evidence="1 7" id="KW-0963">Cytoplasm</keyword>
<keyword evidence="2 7" id="KW-0698">rRNA processing</keyword>
<evidence type="ECO:0000259" key="9">
    <source>
        <dbReference type="SMART" id="SM00650"/>
    </source>
</evidence>
<evidence type="ECO:0000313" key="11">
    <source>
        <dbReference type="Proteomes" id="UP000276634"/>
    </source>
</evidence>
<dbReference type="PROSITE" id="PS01131">
    <property type="entry name" value="RRNA_A_DIMETH"/>
    <property type="match status" value="1"/>
</dbReference>
<dbReference type="Pfam" id="PF00398">
    <property type="entry name" value="RrnaAD"/>
    <property type="match status" value="1"/>
</dbReference>
<evidence type="ECO:0000256" key="4">
    <source>
        <dbReference type="ARBA" id="ARBA00022679"/>
    </source>
</evidence>
<keyword evidence="3 7" id="KW-0489">Methyltransferase</keyword>
<gene>
    <name evidence="7" type="primary">rsmA</name>
    <name evidence="7" type="synonym">ksgA</name>
    <name evidence="10" type="ORF">EDC57_0570</name>
</gene>
<sequence>MTRPKRRLGQHFLHDPAVIERIVAAADPRPGDAVVEIGPGLGALTVPLLRRLGRLDVVELDRELLPALAARCEGLGELRIHAMDALALELAALGPGPFLVVGNLPYNVSTPLLFRLLGQLRHVRAMCLMLQHEVVARMAAAPGGRDYGRLSVAVQARCAVRPLFRVGPGAFRPPPRVWSTVVRLEPLAAPAVAPALDGAFDRVLRAAFGQRRKTLRNALAGVLAEEAITAAGIDPRRRPETLTVEEFARLARQAAV</sequence>
<feature type="binding site" evidence="7 8">
    <location>
        <position position="84"/>
    </location>
    <ligand>
        <name>S-adenosyl-L-methionine</name>
        <dbReference type="ChEBI" id="CHEBI:59789"/>
    </ligand>
</feature>
<dbReference type="GO" id="GO:0005829">
    <property type="term" value="C:cytosol"/>
    <property type="evidence" value="ECO:0007669"/>
    <property type="project" value="TreeGrafter"/>
</dbReference>
<accession>A0A3N1Y763</accession>
<evidence type="ECO:0000256" key="3">
    <source>
        <dbReference type="ARBA" id="ARBA00022603"/>
    </source>
</evidence>
<keyword evidence="6 7" id="KW-0694">RNA-binding</keyword>
<dbReference type="GO" id="GO:0052908">
    <property type="term" value="F:16S rRNA (adenine(1518)-N(6)/adenine(1519)-N(6))-dimethyltransferase activity"/>
    <property type="evidence" value="ECO:0007669"/>
    <property type="project" value="UniProtKB-EC"/>
</dbReference>
<keyword evidence="11" id="KW-1185">Reference proteome</keyword>
<dbReference type="OrthoDB" id="9814755at2"/>
<dbReference type="Gene3D" id="1.10.8.100">
    <property type="entry name" value="Ribosomal RNA adenine dimethylase-like, domain 2"/>
    <property type="match status" value="1"/>
</dbReference>
<dbReference type="SMART" id="SM00650">
    <property type="entry name" value="rADc"/>
    <property type="match status" value="1"/>
</dbReference>
<dbReference type="Proteomes" id="UP000276634">
    <property type="component" value="Unassembled WGS sequence"/>
</dbReference>
<dbReference type="InterPro" id="IPR011530">
    <property type="entry name" value="rRNA_adenine_dimethylase"/>
</dbReference>
<dbReference type="InterPro" id="IPR023165">
    <property type="entry name" value="rRNA_Ade_diMease-like_C"/>
</dbReference>
<dbReference type="InterPro" id="IPR020598">
    <property type="entry name" value="rRNA_Ade_methylase_Trfase_N"/>
</dbReference>
<organism evidence="10 11">
    <name type="scientific">Inmirania thermothiophila</name>
    <dbReference type="NCBI Taxonomy" id="1750597"/>
    <lineage>
        <taxon>Bacteria</taxon>
        <taxon>Pseudomonadati</taxon>
        <taxon>Pseudomonadota</taxon>
        <taxon>Gammaproteobacteria</taxon>
        <taxon>Chromatiales</taxon>
        <taxon>Ectothiorhodospiraceae</taxon>
        <taxon>Inmirania</taxon>
    </lineage>
</organism>
<dbReference type="FunFam" id="1.10.8.100:FF:000001">
    <property type="entry name" value="Ribosomal RNA small subunit methyltransferase A"/>
    <property type="match status" value="1"/>
</dbReference>
<keyword evidence="5 7" id="KW-0949">S-adenosyl-L-methionine</keyword>
<protein>
    <recommendedName>
        <fullName evidence="7">Ribosomal RNA small subunit methyltransferase A</fullName>
        <ecNumber evidence="7">2.1.1.182</ecNumber>
    </recommendedName>
    <alternativeName>
        <fullName evidence="7">16S rRNA (adenine(1518)-N(6)/adenine(1519)-N(6))-dimethyltransferase</fullName>
    </alternativeName>
    <alternativeName>
        <fullName evidence="7">16S rRNA dimethyladenosine transferase</fullName>
    </alternativeName>
    <alternativeName>
        <fullName evidence="7">16S rRNA dimethylase</fullName>
    </alternativeName>
    <alternativeName>
        <fullName evidence="7">S-adenosylmethionine-6-N', N'-adenosyl(rRNA) dimethyltransferase</fullName>
    </alternativeName>
</protein>
<dbReference type="PROSITE" id="PS51689">
    <property type="entry name" value="SAM_RNA_A_N6_MT"/>
    <property type="match status" value="1"/>
</dbReference>
<dbReference type="EMBL" id="RJVI01000001">
    <property type="protein sequence ID" value="ROR34669.1"/>
    <property type="molecule type" value="Genomic_DNA"/>
</dbReference>
<dbReference type="NCBIfam" id="TIGR00755">
    <property type="entry name" value="ksgA"/>
    <property type="match status" value="1"/>
</dbReference>